<reference evidence="1" key="1">
    <citation type="submission" date="2019-08" db="EMBL/GenBank/DDBJ databases">
        <authorList>
            <person name="Kucharzyk K."/>
            <person name="Murdoch R.W."/>
            <person name="Higgins S."/>
            <person name="Loffler F."/>
        </authorList>
    </citation>
    <scope>NUCLEOTIDE SEQUENCE</scope>
</reference>
<evidence type="ECO:0000313" key="1">
    <source>
        <dbReference type="EMBL" id="MPL85687.1"/>
    </source>
</evidence>
<proteinExistence type="predicted"/>
<comment type="caution">
    <text evidence="1">The sequence shown here is derived from an EMBL/GenBank/DDBJ whole genome shotgun (WGS) entry which is preliminary data.</text>
</comment>
<protein>
    <submittedName>
        <fullName evidence="1">Uncharacterized protein</fullName>
    </submittedName>
</protein>
<sequence length="70" mass="7341">MMGEVRGIVNRNLSLRFPSLHLPPSPLDDDGDSGKALALNLLCGGLRADISPAFADSILIETGDAHVDKG</sequence>
<dbReference type="AlphaFoldDB" id="A0A644V3B4"/>
<gene>
    <name evidence="1" type="ORF">SDC9_31660</name>
</gene>
<name>A0A644V3B4_9ZZZZ</name>
<dbReference type="EMBL" id="VSSQ01000209">
    <property type="protein sequence ID" value="MPL85687.1"/>
    <property type="molecule type" value="Genomic_DNA"/>
</dbReference>
<accession>A0A644V3B4</accession>
<organism evidence="1">
    <name type="scientific">bioreactor metagenome</name>
    <dbReference type="NCBI Taxonomy" id="1076179"/>
    <lineage>
        <taxon>unclassified sequences</taxon>
        <taxon>metagenomes</taxon>
        <taxon>ecological metagenomes</taxon>
    </lineage>
</organism>